<evidence type="ECO:0000313" key="2">
    <source>
        <dbReference type="Proteomes" id="UP000054359"/>
    </source>
</evidence>
<name>A0A087UG78_STEMI</name>
<organism evidence="1 2">
    <name type="scientific">Stegodyphus mimosarum</name>
    <name type="common">African social velvet spider</name>
    <dbReference type="NCBI Taxonomy" id="407821"/>
    <lineage>
        <taxon>Eukaryota</taxon>
        <taxon>Metazoa</taxon>
        <taxon>Ecdysozoa</taxon>
        <taxon>Arthropoda</taxon>
        <taxon>Chelicerata</taxon>
        <taxon>Arachnida</taxon>
        <taxon>Araneae</taxon>
        <taxon>Araneomorphae</taxon>
        <taxon>Entelegynae</taxon>
        <taxon>Eresoidea</taxon>
        <taxon>Eresidae</taxon>
        <taxon>Stegodyphus</taxon>
    </lineage>
</organism>
<accession>A0A087UG78</accession>
<evidence type="ECO:0000313" key="1">
    <source>
        <dbReference type="EMBL" id="KFM76367.1"/>
    </source>
</evidence>
<sequence length="64" mass="7424">MAIPQRKTYVFPTSRKVDWQHESIGRSSVLHLTSKRTPKIRIQEKILGNAARLLEAKQRGFVCF</sequence>
<reference evidence="1 2" key="1">
    <citation type="submission" date="2013-11" db="EMBL/GenBank/DDBJ databases">
        <title>Genome sequencing of Stegodyphus mimosarum.</title>
        <authorList>
            <person name="Bechsgaard J."/>
        </authorList>
    </citation>
    <scope>NUCLEOTIDE SEQUENCE [LARGE SCALE GENOMIC DNA]</scope>
</reference>
<protein>
    <submittedName>
        <fullName evidence="1">Uncharacterized protein</fullName>
    </submittedName>
</protein>
<dbReference type="EMBL" id="KK119668">
    <property type="protein sequence ID" value="KFM76367.1"/>
    <property type="molecule type" value="Genomic_DNA"/>
</dbReference>
<dbReference type="Proteomes" id="UP000054359">
    <property type="component" value="Unassembled WGS sequence"/>
</dbReference>
<gene>
    <name evidence="1" type="ORF">X975_13788</name>
</gene>
<proteinExistence type="predicted"/>
<feature type="non-terminal residue" evidence="1">
    <location>
        <position position="64"/>
    </location>
</feature>
<keyword evidence="2" id="KW-1185">Reference proteome</keyword>
<dbReference type="AlphaFoldDB" id="A0A087UG78"/>